<reference evidence="2 3" key="1">
    <citation type="submission" date="2012-12" db="EMBL/GenBank/DDBJ databases">
        <title>Genome assembly of Fulvivirga imtechensis AK7.</title>
        <authorList>
            <person name="Nupur N."/>
            <person name="Khatri I."/>
            <person name="Kumar R."/>
            <person name="Subramanian S."/>
            <person name="Pinnaka A."/>
        </authorList>
    </citation>
    <scope>NUCLEOTIDE SEQUENCE [LARGE SCALE GENOMIC DNA]</scope>
    <source>
        <strain evidence="2 3">AK7</strain>
    </source>
</reference>
<dbReference type="AlphaFoldDB" id="L8K0B9"/>
<evidence type="ECO:0000313" key="3">
    <source>
        <dbReference type="Proteomes" id="UP000011135"/>
    </source>
</evidence>
<dbReference type="STRING" id="1237149.C900_00883"/>
<dbReference type="InterPro" id="IPR011051">
    <property type="entry name" value="RmlC_Cupin_sf"/>
</dbReference>
<protein>
    <submittedName>
        <fullName evidence="2">DSBH domain containing protein</fullName>
    </submittedName>
</protein>
<dbReference type="RefSeq" id="WP_009578585.1">
    <property type="nucleotide sequence ID" value="NZ_AMZN01000014.1"/>
</dbReference>
<dbReference type="InterPro" id="IPR014710">
    <property type="entry name" value="RmlC-like_jellyroll"/>
</dbReference>
<dbReference type="EMBL" id="AMZN01000014">
    <property type="protein sequence ID" value="ELR72922.1"/>
    <property type="molecule type" value="Genomic_DNA"/>
</dbReference>
<dbReference type="eggNOG" id="COG0662">
    <property type="taxonomic scope" value="Bacteria"/>
</dbReference>
<dbReference type="PATRIC" id="fig|1237149.3.peg.1116"/>
<evidence type="ECO:0000259" key="1">
    <source>
        <dbReference type="Pfam" id="PF07883"/>
    </source>
</evidence>
<dbReference type="SUPFAM" id="SSF51182">
    <property type="entry name" value="RmlC-like cupins"/>
    <property type="match status" value="1"/>
</dbReference>
<dbReference type="PANTHER" id="PTHR36114">
    <property type="entry name" value="16.7 KDA PROTEIN IN WHIE LOCUS"/>
    <property type="match status" value="1"/>
</dbReference>
<dbReference type="Pfam" id="PF07883">
    <property type="entry name" value="Cupin_2"/>
    <property type="match status" value="1"/>
</dbReference>
<comment type="caution">
    <text evidence="2">The sequence shown here is derived from an EMBL/GenBank/DDBJ whole genome shotgun (WGS) entry which is preliminary data.</text>
</comment>
<organism evidence="2 3">
    <name type="scientific">Fulvivirga imtechensis AK7</name>
    <dbReference type="NCBI Taxonomy" id="1237149"/>
    <lineage>
        <taxon>Bacteria</taxon>
        <taxon>Pseudomonadati</taxon>
        <taxon>Bacteroidota</taxon>
        <taxon>Cytophagia</taxon>
        <taxon>Cytophagales</taxon>
        <taxon>Fulvivirgaceae</taxon>
        <taxon>Fulvivirga</taxon>
    </lineage>
</organism>
<keyword evidence="3" id="KW-1185">Reference proteome</keyword>
<dbReference type="PANTHER" id="PTHR36114:SF1">
    <property type="entry name" value="16.7 KDA PROTEIN IN WHIE LOCUS"/>
    <property type="match status" value="1"/>
</dbReference>
<dbReference type="InterPro" id="IPR013096">
    <property type="entry name" value="Cupin_2"/>
</dbReference>
<proteinExistence type="predicted"/>
<dbReference type="Proteomes" id="UP000011135">
    <property type="component" value="Unassembled WGS sequence"/>
</dbReference>
<accession>L8K0B9</accession>
<evidence type="ECO:0000313" key="2">
    <source>
        <dbReference type="EMBL" id="ELR72922.1"/>
    </source>
</evidence>
<gene>
    <name evidence="2" type="ORF">C900_00883</name>
</gene>
<dbReference type="CDD" id="cd02226">
    <property type="entry name" value="cupin_YdbB-like"/>
    <property type="match status" value="1"/>
</dbReference>
<sequence length="120" mass="13663">MNSKVNLKEKLTLFSAHWTPKIIGELNGQYVKLAKLQGEMVWHDHANEDELFLVIKGSITLHFRDGKIDLNEGEMYIVPKGVEHLPEAKEECHVLLFEPKSTAHTGDVESALTVKDLEWI</sequence>
<feature type="domain" description="Cupin type-2" evidence="1">
    <location>
        <begin position="37"/>
        <end position="95"/>
    </location>
</feature>
<dbReference type="Gene3D" id="2.60.120.10">
    <property type="entry name" value="Jelly Rolls"/>
    <property type="match status" value="1"/>
</dbReference>
<dbReference type="InterPro" id="IPR052044">
    <property type="entry name" value="PKS_Associated_Protein"/>
</dbReference>
<dbReference type="OrthoDB" id="9794183at2"/>
<name>L8K0B9_9BACT</name>